<accession>A0ABP6UMH6</accession>
<dbReference type="InterPro" id="IPR050721">
    <property type="entry name" value="Trk_Ktr_HKT_K-transport"/>
</dbReference>
<name>A0ABP6UMH6_9MICO</name>
<evidence type="ECO:0000259" key="3">
    <source>
        <dbReference type="Pfam" id="PF02254"/>
    </source>
</evidence>
<comment type="subcellular location">
    <subcellularLocation>
        <location evidence="1">Cell membrane</location>
        <topology evidence="1">Multi-pass membrane protein</topology>
    </subcellularLocation>
</comment>
<sequence>MGNPLLTFWYHLFGDGARSPDAPPPPPPGATDQATATIFVVLRRMRAPLIVLIVIFAVSVLGLMVIPGEDPSGRPAQLGLLDAFYFMSYTATTIGFGEIPHPFTEIQRAWVTVAIFLSVVGWAYAIGKLLALLQDHDFRQAVATQRFTRKVAHLREPFLLVVGYGQTGRLVGDSLDALGRRFVVVDRSASRISSLDRDAYHFDVPGLAAEPSNPEILVAAGLRHPGCEGVLALTDDDDVNLTVVTAAGLLRPRGTLIARAFSARAAERMRAHGATVINPFDAFGDHLRLAVRAPASYQLEQWISSLPGEAMPPRRAPLAPGRWVVAGYGRFGQEVTRDLRSSGVEVTVVDAGTTTSDDPTVLRCEGSEAEMVAVADVARAAGFIAADDDDVTNLALLSAAQRVNRDLFVVARQNRRSDRELFAAAGADLVLVPHEVTAHEVLALLGSPVLLRFLREIPRRGDAWAEELLGRLVLRCGPSSLMTWQVDLESPPAAGLRPWLEAGRARIADLLRSPADREAAVAAVALMVVREGRDLCTPDEDLLLEPGDSLLLAGLPRARRELESTFVDEATREYVLHDREVPGSWVWRRLARQPDGVR</sequence>
<keyword evidence="2" id="KW-1133">Transmembrane helix</keyword>
<dbReference type="SUPFAM" id="SSF81324">
    <property type="entry name" value="Voltage-gated potassium channels"/>
    <property type="match status" value="1"/>
</dbReference>
<dbReference type="InterPro" id="IPR003148">
    <property type="entry name" value="RCK_N"/>
</dbReference>
<evidence type="ECO:0008006" key="7">
    <source>
        <dbReference type="Google" id="ProtNLM"/>
    </source>
</evidence>
<dbReference type="Proteomes" id="UP001499841">
    <property type="component" value="Unassembled WGS sequence"/>
</dbReference>
<protein>
    <recommendedName>
        <fullName evidence="7">Potassium transporter TrkA</fullName>
    </recommendedName>
</protein>
<feature type="domain" description="RCK N-terminal" evidence="3">
    <location>
        <begin position="160"/>
        <end position="277"/>
    </location>
</feature>
<reference evidence="6" key="1">
    <citation type="journal article" date="2019" name="Int. J. Syst. Evol. Microbiol.">
        <title>The Global Catalogue of Microorganisms (GCM) 10K type strain sequencing project: providing services to taxonomists for standard genome sequencing and annotation.</title>
        <authorList>
            <consortium name="The Broad Institute Genomics Platform"/>
            <consortium name="The Broad Institute Genome Sequencing Center for Infectious Disease"/>
            <person name="Wu L."/>
            <person name="Ma J."/>
        </authorList>
    </citation>
    <scope>NUCLEOTIDE SEQUENCE [LARGE SCALE GENOMIC DNA]</scope>
    <source>
        <strain evidence="6">JCM 17459</strain>
    </source>
</reference>
<keyword evidence="2" id="KW-0472">Membrane</keyword>
<proteinExistence type="predicted"/>
<feature type="transmembrane region" description="Helical" evidence="2">
    <location>
        <begin position="78"/>
        <end position="97"/>
    </location>
</feature>
<dbReference type="Pfam" id="PF02254">
    <property type="entry name" value="TrkA_N"/>
    <property type="match status" value="2"/>
</dbReference>
<evidence type="ECO:0000313" key="6">
    <source>
        <dbReference type="Proteomes" id="UP001499841"/>
    </source>
</evidence>
<feature type="transmembrane region" description="Helical" evidence="2">
    <location>
        <begin position="47"/>
        <end position="66"/>
    </location>
</feature>
<keyword evidence="2" id="KW-0812">Transmembrane</keyword>
<dbReference type="SUPFAM" id="SSF51735">
    <property type="entry name" value="NAD(P)-binding Rossmann-fold domains"/>
    <property type="match status" value="2"/>
</dbReference>
<dbReference type="InterPro" id="IPR036291">
    <property type="entry name" value="NAD(P)-bd_dom_sf"/>
</dbReference>
<evidence type="ECO:0000259" key="4">
    <source>
        <dbReference type="Pfam" id="PF07885"/>
    </source>
</evidence>
<dbReference type="Gene3D" id="1.10.287.70">
    <property type="match status" value="1"/>
</dbReference>
<dbReference type="PANTHER" id="PTHR43833">
    <property type="entry name" value="POTASSIUM CHANNEL PROTEIN 2-RELATED-RELATED"/>
    <property type="match status" value="1"/>
</dbReference>
<dbReference type="EMBL" id="BAABBA010000027">
    <property type="protein sequence ID" value="GAA3510040.1"/>
    <property type="molecule type" value="Genomic_DNA"/>
</dbReference>
<dbReference type="Gene3D" id="3.40.50.720">
    <property type="entry name" value="NAD(P)-binding Rossmann-like Domain"/>
    <property type="match status" value="2"/>
</dbReference>
<evidence type="ECO:0000313" key="5">
    <source>
        <dbReference type="EMBL" id="GAA3510040.1"/>
    </source>
</evidence>
<comment type="caution">
    <text evidence="5">The sequence shown here is derived from an EMBL/GenBank/DDBJ whole genome shotgun (WGS) entry which is preliminary data.</text>
</comment>
<organism evidence="5 6">
    <name type="scientific">Georgenia daeguensis</name>
    <dbReference type="NCBI Taxonomy" id="908355"/>
    <lineage>
        <taxon>Bacteria</taxon>
        <taxon>Bacillati</taxon>
        <taxon>Actinomycetota</taxon>
        <taxon>Actinomycetes</taxon>
        <taxon>Micrococcales</taxon>
        <taxon>Bogoriellaceae</taxon>
        <taxon>Georgenia</taxon>
    </lineage>
</organism>
<evidence type="ECO:0000256" key="2">
    <source>
        <dbReference type="SAM" id="Phobius"/>
    </source>
</evidence>
<evidence type="ECO:0000256" key="1">
    <source>
        <dbReference type="ARBA" id="ARBA00004651"/>
    </source>
</evidence>
<dbReference type="InterPro" id="IPR013099">
    <property type="entry name" value="K_chnl_dom"/>
</dbReference>
<keyword evidence="6" id="KW-1185">Reference proteome</keyword>
<dbReference type="RefSeq" id="WP_345044645.1">
    <property type="nucleotide sequence ID" value="NZ_BAABBA010000027.1"/>
</dbReference>
<gene>
    <name evidence="5" type="ORF">GCM10022262_37310</name>
</gene>
<feature type="transmembrane region" description="Helical" evidence="2">
    <location>
        <begin position="109"/>
        <end position="133"/>
    </location>
</feature>
<feature type="domain" description="RCK N-terminal" evidence="3">
    <location>
        <begin position="324"/>
        <end position="433"/>
    </location>
</feature>
<feature type="domain" description="Potassium channel" evidence="4">
    <location>
        <begin position="52"/>
        <end position="134"/>
    </location>
</feature>
<dbReference type="PANTHER" id="PTHR43833:SF9">
    <property type="entry name" value="POTASSIUM CHANNEL PROTEIN YUGO-RELATED"/>
    <property type="match status" value="1"/>
</dbReference>
<dbReference type="Pfam" id="PF07885">
    <property type="entry name" value="Ion_trans_2"/>
    <property type="match status" value="1"/>
</dbReference>